<evidence type="ECO:0000259" key="3">
    <source>
        <dbReference type="PROSITE" id="PS51716"/>
    </source>
</evidence>
<dbReference type="STRING" id="742152.A0A2H3JNR7"/>
<evidence type="ECO:0000313" key="4">
    <source>
        <dbReference type="EMBL" id="PCH37657.1"/>
    </source>
</evidence>
<keyword evidence="5" id="KW-1185">Reference proteome</keyword>
<feature type="compositionally biased region" description="Polar residues" evidence="2">
    <location>
        <begin position="443"/>
        <end position="452"/>
    </location>
</feature>
<dbReference type="Proteomes" id="UP000218811">
    <property type="component" value="Unassembled WGS sequence"/>
</dbReference>
<feature type="region of interest" description="Disordered" evidence="2">
    <location>
        <begin position="443"/>
        <end position="462"/>
    </location>
</feature>
<dbReference type="InterPro" id="IPR030385">
    <property type="entry name" value="G_IRG_dom"/>
</dbReference>
<dbReference type="GO" id="GO:0005525">
    <property type="term" value="F:GTP binding"/>
    <property type="evidence" value="ECO:0007669"/>
    <property type="project" value="InterPro"/>
</dbReference>
<evidence type="ECO:0000256" key="1">
    <source>
        <dbReference type="ARBA" id="ARBA00005429"/>
    </source>
</evidence>
<dbReference type="PROSITE" id="PS51716">
    <property type="entry name" value="G_IRG"/>
    <property type="match status" value="1"/>
</dbReference>
<dbReference type="PANTHER" id="PTHR14143">
    <property type="entry name" value="INTERFERON-INDUCIBLE GTPASE FAMILY MEMBER"/>
    <property type="match status" value="1"/>
</dbReference>
<sequence length="589" mass="67762">MGGVASKVSEIWSLFWGMRSDHKDGNTGANPTMDELEKLIKEAEERAKREQEERVQAEERAEREQEERAEAERRADEARRERERLEAERLKTEELLRLSEQELKRIEAESQRLQDERIRAEQARQAAEEDSKRLDEDRRQAAAEKKQAEEERWKAEEDKAAAEMLRKAAEEESQRHREAQARAEEEATAERARAEQIREEAKQKLEEVRKAKEAVERELREGIRPVNIPTRDEFDETRRRLQYQDGLFHFAVAGTSGSGKSSLINALRGLRPKGPNAAGVGVIETTLQAARYPDSDPANPFVWYDIPGSGTLKIRDWQYFNEQGLYIFDCIIVLFDNRFTETDIAILRNCALFNIPAYIVRSKSHMHIDNEMGDAGDSSDEDDAKVIEEHRRRARESYVRKTRASVSKNLQDAGLPDQRVYLVDARQTLLKITRYRNKLLATANEQQSNNVPDGSISDDGHTQRRTMLGKVTDLLGIVKSGDLSELDILDELDLLRDLLSEARTRRSQKREETHGRFMNKVFNSSGRFLAKTYRDIKEFVPHVSKSDDVSRMKSPFNDVESQTRPLFELSSSEVQDLSEEHISYLAEAG</sequence>
<gene>
    <name evidence="4" type="ORF">WOLCODRAFT_160936</name>
</gene>
<comment type="similarity">
    <text evidence="1">Belongs to the TRAFAC class dynamin-like GTPase superfamily. IRG family.</text>
</comment>
<feature type="region of interest" description="Disordered" evidence="2">
    <location>
        <begin position="42"/>
        <end position="86"/>
    </location>
</feature>
<dbReference type="AlphaFoldDB" id="A0A2H3JNR7"/>
<dbReference type="PANTHER" id="PTHR14143:SF1">
    <property type="entry name" value="IRG-TYPE G DOMAIN-CONTAINING PROTEIN"/>
    <property type="match status" value="1"/>
</dbReference>
<dbReference type="SUPFAM" id="SSF52540">
    <property type="entry name" value="P-loop containing nucleoside triphosphate hydrolases"/>
    <property type="match status" value="1"/>
</dbReference>
<name>A0A2H3JNR7_WOLCO</name>
<accession>A0A2H3JNR7</accession>
<dbReference type="OMA" id="TAKHFRI"/>
<dbReference type="InterPro" id="IPR007743">
    <property type="entry name" value="Immunity-related_GTPase-like"/>
</dbReference>
<dbReference type="InterPro" id="IPR027417">
    <property type="entry name" value="P-loop_NTPase"/>
</dbReference>
<protein>
    <recommendedName>
        <fullName evidence="3">IRG-type G domain-containing protein</fullName>
    </recommendedName>
</protein>
<dbReference type="EMBL" id="KB467942">
    <property type="protein sequence ID" value="PCH37657.1"/>
    <property type="molecule type" value="Genomic_DNA"/>
</dbReference>
<dbReference type="Pfam" id="PF05049">
    <property type="entry name" value="IIGP"/>
    <property type="match status" value="1"/>
</dbReference>
<proteinExistence type="inferred from homology"/>
<evidence type="ECO:0000256" key="2">
    <source>
        <dbReference type="SAM" id="MobiDB-lite"/>
    </source>
</evidence>
<evidence type="ECO:0000313" key="5">
    <source>
        <dbReference type="Proteomes" id="UP000218811"/>
    </source>
</evidence>
<dbReference type="GO" id="GO:0016020">
    <property type="term" value="C:membrane"/>
    <property type="evidence" value="ECO:0007669"/>
    <property type="project" value="InterPro"/>
</dbReference>
<feature type="domain" description="IRG-type G" evidence="3">
    <location>
        <begin position="246"/>
        <end position="447"/>
    </location>
</feature>
<feature type="region of interest" description="Disordered" evidence="2">
    <location>
        <begin position="108"/>
        <end position="192"/>
    </location>
</feature>
<reference evidence="4 5" key="1">
    <citation type="journal article" date="2012" name="Science">
        <title>The Paleozoic origin of enzymatic lignin decomposition reconstructed from 31 fungal genomes.</title>
        <authorList>
            <person name="Floudas D."/>
            <person name="Binder M."/>
            <person name="Riley R."/>
            <person name="Barry K."/>
            <person name="Blanchette R.A."/>
            <person name="Henrissat B."/>
            <person name="Martinez A.T."/>
            <person name="Otillar R."/>
            <person name="Spatafora J.W."/>
            <person name="Yadav J.S."/>
            <person name="Aerts A."/>
            <person name="Benoit I."/>
            <person name="Boyd A."/>
            <person name="Carlson A."/>
            <person name="Copeland A."/>
            <person name="Coutinho P.M."/>
            <person name="de Vries R.P."/>
            <person name="Ferreira P."/>
            <person name="Findley K."/>
            <person name="Foster B."/>
            <person name="Gaskell J."/>
            <person name="Glotzer D."/>
            <person name="Gorecki P."/>
            <person name="Heitman J."/>
            <person name="Hesse C."/>
            <person name="Hori C."/>
            <person name="Igarashi K."/>
            <person name="Jurgens J.A."/>
            <person name="Kallen N."/>
            <person name="Kersten P."/>
            <person name="Kohler A."/>
            <person name="Kuees U."/>
            <person name="Kumar T.K.A."/>
            <person name="Kuo A."/>
            <person name="LaButti K."/>
            <person name="Larrondo L.F."/>
            <person name="Lindquist E."/>
            <person name="Ling A."/>
            <person name="Lombard V."/>
            <person name="Lucas S."/>
            <person name="Lundell T."/>
            <person name="Martin R."/>
            <person name="McLaughlin D.J."/>
            <person name="Morgenstern I."/>
            <person name="Morin E."/>
            <person name="Murat C."/>
            <person name="Nagy L.G."/>
            <person name="Nolan M."/>
            <person name="Ohm R.A."/>
            <person name="Patyshakuliyeva A."/>
            <person name="Rokas A."/>
            <person name="Ruiz-Duenas F.J."/>
            <person name="Sabat G."/>
            <person name="Salamov A."/>
            <person name="Samejima M."/>
            <person name="Schmutz J."/>
            <person name="Slot J.C."/>
            <person name="St John F."/>
            <person name="Stenlid J."/>
            <person name="Sun H."/>
            <person name="Sun S."/>
            <person name="Syed K."/>
            <person name="Tsang A."/>
            <person name="Wiebenga A."/>
            <person name="Young D."/>
            <person name="Pisabarro A."/>
            <person name="Eastwood D.C."/>
            <person name="Martin F."/>
            <person name="Cullen D."/>
            <person name="Grigoriev I.V."/>
            <person name="Hibbett D.S."/>
        </authorList>
    </citation>
    <scope>NUCLEOTIDE SEQUENCE [LARGE SCALE GENOMIC DNA]</scope>
    <source>
        <strain evidence="4 5">MD-104</strain>
    </source>
</reference>
<organism evidence="4 5">
    <name type="scientific">Wolfiporia cocos (strain MD-104)</name>
    <name type="common">Brown rot fungus</name>
    <dbReference type="NCBI Taxonomy" id="742152"/>
    <lineage>
        <taxon>Eukaryota</taxon>
        <taxon>Fungi</taxon>
        <taxon>Dikarya</taxon>
        <taxon>Basidiomycota</taxon>
        <taxon>Agaricomycotina</taxon>
        <taxon>Agaricomycetes</taxon>
        <taxon>Polyporales</taxon>
        <taxon>Phaeolaceae</taxon>
        <taxon>Wolfiporia</taxon>
    </lineage>
</organism>
<dbReference type="OrthoDB" id="422720at2759"/>
<dbReference type="Gene3D" id="3.40.50.300">
    <property type="entry name" value="P-loop containing nucleotide triphosphate hydrolases"/>
    <property type="match status" value="1"/>
</dbReference>